<dbReference type="CDD" id="cd01066">
    <property type="entry name" value="APP_MetAP"/>
    <property type="match status" value="1"/>
</dbReference>
<organism evidence="4 5">
    <name type="scientific">Isoptericola halotolerans</name>
    <dbReference type="NCBI Taxonomy" id="300560"/>
    <lineage>
        <taxon>Bacteria</taxon>
        <taxon>Bacillati</taxon>
        <taxon>Actinomycetota</taxon>
        <taxon>Actinomycetes</taxon>
        <taxon>Micrococcales</taxon>
        <taxon>Promicromonosporaceae</taxon>
        <taxon>Isoptericola</taxon>
    </lineage>
</organism>
<evidence type="ECO:0000259" key="2">
    <source>
        <dbReference type="Pfam" id="PF00557"/>
    </source>
</evidence>
<dbReference type="EMBL" id="PVTX01000008">
    <property type="protein sequence ID" value="PRZ05122.1"/>
    <property type="molecule type" value="Genomic_DNA"/>
</dbReference>
<feature type="domain" description="Peptidase M24" evidence="2">
    <location>
        <begin position="161"/>
        <end position="370"/>
    </location>
</feature>
<gene>
    <name evidence="4" type="ORF">BCL65_108101</name>
</gene>
<evidence type="ECO:0000313" key="4">
    <source>
        <dbReference type="EMBL" id="PRZ05122.1"/>
    </source>
</evidence>
<dbReference type="PANTHER" id="PTHR46112:SF2">
    <property type="entry name" value="XAA-PRO AMINOPEPTIDASE P-RELATED"/>
    <property type="match status" value="1"/>
</dbReference>
<dbReference type="InterPro" id="IPR029149">
    <property type="entry name" value="Creatin/AminoP/Spt16_N"/>
</dbReference>
<sequence>MNPREDMTFPFEEYERRVGELRRRMADRLLDAVVITDPENLMYLTDYQTTGYSFFQALVVPLDGEPFMITRAMEESNVHARTWVETTRPYPDTGDAIQGLVQAMREFGLHTKEVGYERNSYYFPAYHQDYIHASFTEGRLLDCFGIVEEGRVCKSAVEIEVMRKAAQATEAGMRAGLEACVAGVTENDIAAEISSAMFRAGGEFPAVMPYVTSGPRSMIGHATWEGRTVQPGEHVFLEVGGCFRRYHTAMMRTAVLDDLSDSMLEAQERMKLALSEVEAAIRPGLTVSDADNIVRSIISENRVGARLVTRSGYSIGIAFPPSWDEGYIVSLNQGNPAILREGMTFHILPWMWGVDGDKTVGISDTVHVTADGCESFFTLDKDFTVKPEHAASSVPHEGATPIRPEVA</sequence>
<protein>
    <submittedName>
        <fullName evidence="4">Xaa-Pro dipeptidase</fullName>
    </submittedName>
</protein>
<dbReference type="InterPro" id="IPR050659">
    <property type="entry name" value="Peptidase_M24B"/>
</dbReference>
<proteinExistence type="predicted"/>
<evidence type="ECO:0000259" key="3">
    <source>
        <dbReference type="Pfam" id="PF01321"/>
    </source>
</evidence>
<dbReference type="Proteomes" id="UP000239895">
    <property type="component" value="Unassembled WGS sequence"/>
</dbReference>
<dbReference type="SUPFAM" id="SSF55920">
    <property type="entry name" value="Creatinase/aminopeptidase"/>
    <property type="match status" value="1"/>
</dbReference>
<comment type="caution">
    <text evidence="4">The sequence shown here is derived from an EMBL/GenBank/DDBJ whole genome shotgun (WGS) entry which is preliminary data.</text>
</comment>
<dbReference type="InterPro" id="IPR036005">
    <property type="entry name" value="Creatinase/aminopeptidase-like"/>
</dbReference>
<dbReference type="InterPro" id="IPR000587">
    <property type="entry name" value="Creatinase_N"/>
</dbReference>
<name>A0ABX5EC97_9MICO</name>
<dbReference type="InterPro" id="IPR000994">
    <property type="entry name" value="Pept_M24"/>
</dbReference>
<dbReference type="RefSeq" id="WP_106268493.1">
    <property type="nucleotide sequence ID" value="NZ_PVTX01000008.1"/>
</dbReference>
<dbReference type="Gene3D" id="3.40.350.10">
    <property type="entry name" value="Creatinase/prolidase N-terminal domain"/>
    <property type="match status" value="1"/>
</dbReference>
<dbReference type="Pfam" id="PF00557">
    <property type="entry name" value="Peptidase_M24"/>
    <property type="match status" value="1"/>
</dbReference>
<keyword evidence="5" id="KW-1185">Reference proteome</keyword>
<dbReference type="PANTHER" id="PTHR46112">
    <property type="entry name" value="AMINOPEPTIDASE"/>
    <property type="match status" value="1"/>
</dbReference>
<evidence type="ECO:0000313" key="5">
    <source>
        <dbReference type="Proteomes" id="UP000239895"/>
    </source>
</evidence>
<dbReference type="Pfam" id="PF01321">
    <property type="entry name" value="Creatinase_N"/>
    <property type="match status" value="1"/>
</dbReference>
<evidence type="ECO:0000256" key="1">
    <source>
        <dbReference type="SAM" id="MobiDB-lite"/>
    </source>
</evidence>
<accession>A0ABX5EC97</accession>
<feature type="domain" description="Creatinase N-terminal" evidence="3">
    <location>
        <begin position="17"/>
        <end position="153"/>
    </location>
</feature>
<dbReference type="SUPFAM" id="SSF53092">
    <property type="entry name" value="Creatinase/prolidase N-terminal domain"/>
    <property type="match status" value="1"/>
</dbReference>
<reference evidence="4 5" key="1">
    <citation type="submission" date="2018-03" db="EMBL/GenBank/DDBJ databases">
        <title>Comparative analysis of microorganisms from saline springs in Andes Mountain Range, Colombia.</title>
        <authorList>
            <person name="Rubin E."/>
        </authorList>
    </citation>
    <scope>NUCLEOTIDE SEQUENCE [LARGE SCALE GENOMIC DNA]</scope>
    <source>
        <strain evidence="4 5">CG 23</strain>
    </source>
</reference>
<dbReference type="NCBIfam" id="NF038259">
    <property type="entry name" value="ectoine_DoeA_2"/>
    <property type="match status" value="1"/>
</dbReference>
<dbReference type="Gene3D" id="3.90.230.10">
    <property type="entry name" value="Creatinase/methionine aminopeptidase superfamily"/>
    <property type="match status" value="1"/>
</dbReference>
<feature type="region of interest" description="Disordered" evidence="1">
    <location>
        <begin position="388"/>
        <end position="407"/>
    </location>
</feature>